<organism evidence="1 2">
    <name type="scientific">Novosphingobium resinovorum</name>
    <dbReference type="NCBI Taxonomy" id="158500"/>
    <lineage>
        <taxon>Bacteria</taxon>
        <taxon>Pseudomonadati</taxon>
        <taxon>Pseudomonadota</taxon>
        <taxon>Alphaproteobacteria</taxon>
        <taxon>Sphingomonadales</taxon>
        <taxon>Sphingomonadaceae</taxon>
        <taxon>Novosphingobium</taxon>
    </lineage>
</organism>
<gene>
    <name evidence="1" type="ORF">BV97_01894</name>
</gene>
<evidence type="ECO:0000313" key="2">
    <source>
        <dbReference type="Proteomes" id="UP000024329"/>
    </source>
</evidence>
<accession>A0A031K043</accession>
<evidence type="ECO:0000313" key="1">
    <source>
        <dbReference type="EMBL" id="EZP82574.1"/>
    </source>
</evidence>
<sequence length="54" mass="5458">MQFAAQTEIPIFGNLLGQRYAVGPGGGSVLPATNRCGAMPVAAVDAPVNLDLST</sequence>
<protein>
    <submittedName>
        <fullName evidence="1">Uncharacterized protein</fullName>
    </submittedName>
</protein>
<comment type="caution">
    <text evidence="1">The sequence shown here is derived from an EMBL/GenBank/DDBJ whole genome shotgun (WGS) entry which is preliminary data.</text>
</comment>
<dbReference type="AlphaFoldDB" id="A0A031K043"/>
<name>A0A031K043_9SPHN</name>
<dbReference type="Proteomes" id="UP000024329">
    <property type="component" value="Unassembled WGS sequence"/>
</dbReference>
<dbReference type="EMBL" id="JFYZ01000007">
    <property type="protein sequence ID" value="EZP82574.1"/>
    <property type="molecule type" value="Genomic_DNA"/>
</dbReference>
<dbReference type="PATRIC" id="fig|158500.4.peg.1939"/>
<reference evidence="1 2" key="1">
    <citation type="submission" date="2014-03" db="EMBL/GenBank/DDBJ databases">
        <title>Whole genome sequence of Novosphingobium resinovorum KF1.</title>
        <authorList>
            <person name="Gan H.M."/>
            <person name="Gan H.Y."/>
            <person name="Chew T.H."/>
            <person name="Savka M.A."/>
        </authorList>
    </citation>
    <scope>NUCLEOTIDE SEQUENCE [LARGE SCALE GENOMIC DNA]</scope>
    <source>
        <strain evidence="1 2">KF1</strain>
    </source>
</reference>
<proteinExistence type="predicted"/>